<dbReference type="EMBL" id="QUSY01001538">
    <property type="protein sequence ID" value="RHY24628.1"/>
    <property type="molecule type" value="Genomic_DNA"/>
</dbReference>
<sequence length="289" mass="32136">MRPERPSKYLGSWNPKLPNYCAVIGSVKLRWNASAWHGLSLSRSRFGDLEAKIKSSVVMDDKEQDADGCYDKLVYLYWSLLERNNMMSLHTKPPKAAVKALVEGLSPSALKAFIKKNLDLDQKHLRNSVHKFMTYVKVKLVAQLEFTRATKVTGIIKTSGDESSRAGSRQVVGHVAEITCVEVSDAEKKAIQDKWKAKWTEKKERKPTKSKVVKSLRWTGEQPADGCCWSEIPRVALEKPISTLIDSGSNPGMLLSNGLFGLIALHSKVDLQAKDLPTPQVKESFGGGL</sequence>
<keyword evidence="2" id="KW-1185">Reference proteome</keyword>
<comment type="caution">
    <text evidence="1">The sequence shown here is derived from an EMBL/GenBank/DDBJ whole genome shotgun (WGS) entry which is preliminary data.</text>
</comment>
<proteinExistence type="predicted"/>
<organism evidence="1 2">
    <name type="scientific">Aphanomyces invadans</name>
    <dbReference type="NCBI Taxonomy" id="157072"/>
    <lineage>
        <taxon>Eukaryota</taxon>
        <taxon>Sar</taxon>
        <taxon>Stramenopiles</taxon>
        <taxon>Oomycota</taxon>
        <taxon>Saprolegniomycetes</taxon>
        <taxon>Saprolegniales</taxon>
        <taxon>Verrucalvaceae</taxon>
        <taxon>Aphanomyces</taxon>
    </lineage>
</organism>
<gene>
    <name evidence="1" type="ORF">DYB32_008772</name>
</gene>
<dbReference type="AlphaFoldDB" id="A0A418AK65"/>
<name>A0A418AK65_9STRA</name>
<dbReference type="Proteomes" id="UP000285060">
    <property type="component" value="Unassembled WGS sequence"/>
</dbReference>
<reference evidence="1 2" key="1">
    <citation type="submission" date="2018-08" db="EMBL/GenBank/DDBJ databases">
        <title>Aphanomyces genome sequencing and annotation.</title>
        <authorList>
            <person name="Minardi D."/>
            <person name="Oidtmann B."/>
            <person name="Van Der Giezen M."/>
            <person name="Studholme D.J."/>
        </authorList>
    </citation>
    <scope>NUCLEOTIDE SEQUENCE [LARGE SCALE GENOMIC DNA]</scope>
    <source>
        <strain evidence="1 2">NJM0002</strain>
    </source>
</reference>
<evidence type="ECO:0000313" key="2">
    <source>
        <dbReference type="Proteomes" id="UP000285060"/>
    </source>
</evidence>
<dbReference type="VEuPathDB" id="FungiDB:H310_15332"/>
<accession>A0A418AK65</accession>
<evidence type="ECO:0000313" key="1">
    <source>
        <dbReference type="EMBL" id="RHY24628.1"/>
    </source>
</evidence>
<protein>
    <submittedName>
        <fullName evidence="1">Uncharacterized protein</fullName>
    </submittedName>
</protein>